<evidence type="ECO:0000256" key="1">
    <source>
        <dbReference type="SAM" id="MobiDB-lite"/>
    </source>
</evidence>
<feature type="compositionally biased region" description="Basic residues" evidence="1">
    <location>
        <begin position="279"/>
        <end position="288"/>
    </location>
</feature>
<dbReference type="Proteomes" id="UP000218209">
    <property type="component" value="Unassembled WGS sequence"/>
</dbReference>
<protein>
    <submittedName>
        <fullName evidence="2">Uncharacterized protein</fullName>
    </submittedName>
</protein>
<feature type="compositionally biased region" description="Low complexity" evidence="1">
    <location>
        <begin position="39"/>
        <end position="55"/>
    </location>
</feature>
<dbReference type="EMBL" id="KV919051">
    <property type="protein sequence ID" value="OSX72581.1"/>
    <property type="molecule type" value="Genomic_DNA"/>
</dbReference>
<feature type="compositionally biased region" description="Low complexity" evidence="1">
    <location>
        <begin position="230"/>
        <end position="250"/>
    </location>
</feature>
<sequence>MAKCSAHLPERPQSCSRKCAALPAAGPDGFVAAVCSAFPPRSSCSPPSSPHRSTPSLPPTPSSDRSSSPPTSLASPVLGRPIDLPSRLSAIPPTFPTSPAATLLFVVVVAVHMASLEDLGSVGHALSALSYGRETAACCAAEMAVHACERVSQTTQGDLVLFLMAAPANGQSAVVLYGGDHAQQCSSAEQNNIATGMRLIMGSLRNAAPLRVQDGARPSRRSADPPPVRARPLSSPSSSSSQELGRSSPSTPATPPGDLHLRPRAGGQPRPTASGATRRGARTQRPRRAPPAVVMPTRPLARFPDLLSFAPMVGPKFVDSSEAFVVTEENTVVVPDQLCFSLLGRLRERFSTDRALSKHFLQLIRLAANDFLSRLPSRSRTSTQASKYLPMTPVAVTKVAIEYNYEDVIQTVAAPSLTNTGDVDPVRFLGLICFMVHIKDAAYMWLVEEICSGAQVPPTCKAKRSATASAAAAAAAAGAVAAAAVANDEATTGGAGEGGAAAQNVGEAAGGGAPVGSGAVAGGAAGAGDAPPPARASLADVNAASASMAAAGGNVPAASVAAASVRATATDAGATGRDLLAASPAAAGFGVSVAASGNVAAARVNAANGSDAAAASPSGATVATAAGFGGGSAPSPAATAAAQLELQENHRRGGSLSSLPPHPQRWSLLLDGVVVGSGVLLPVRSHMGSMPVSKHLFVVCQVDVLEEHTEKAYDWAVAAGVLPVSSEGDVELAAGAHEVVEDGGPPEVPLTLGAAALRGCDLLWKAASVGPRVRLWDRPTNSTQRGRLLGTAIIWRWAVPCALGEYAARVQMDVPVVEILAVRVEEGCYRERYPFAALLYQSVLYERYKTVHFGRQTPPSHMVGVGSSSDDHDTMRQSVLWDYRYLSE</sequence>
<feature type="region of interest" description="Disordered" evidence="1">
    <location>
        <begin position="39"/>
        <end position="78"/>
    </location>
</feature>
<gene>
    <name evidence="2" type="ORF">BU14_0422s0014</name>
</gene>
<accession>A0A1X6NVE1</accession>
<evidence type="ECO:0000313" key="2">
    <source>
        <dbReference type="EMBL" id="OSX72581.1"/>
    </source>
</evidence>
<proteinExistence type="predicted"/>
<reference evidence="2 3" key="1">
    <citation type="submission" date="2017-03" db="EMBL/GenBank/DDBJ databases">
        <title>WGS assembly of Porphyra umbilicalis.</title>
        <authorList>
            <person name="Brawley S.H."/>
            <person name="Blouin N.A."/>
            <person name="Ficko-Blean E."/>
            <person name="Wheeler G.L."/>
            <person name="Lohr M."/>
            <person name="Goodson H.V."/>
            <person name="Jenkins J.W."/>
            <person name="Blaby-Haas C.E."/>
            <person name="Helliwell K.E."/>
            <person name="Chan C."/>
            <person name="Marriage T."/>
            <person name="Bhattacharya D."/>
            <person name="Klein A.S."/>
            <person name="Badis Y."/>
            <person name="Brodie J."/>
            <person name="Cao Y."/>
            <person name="Collen J."/>
            <person name="Dittami S.M."/>
            <person name="Gachon C.M."/>
            <person name="Green B.R."/>
            <person name="Karpowicz S."/>
            <person name="Kim J.W."/>
            <person name="Kudahl U."/>
            <person name="Lin S."/>
            <person name="Michel G."/>
            <person name="Mittag M."/>
            <person name="Olson B.J."/>
            <person name="Pangilinan J."/>
            <person name="Peng Y."/>
            <person name="Qiu H."/>
            <person name="Shu S."/>
            <person name="Singer J.T."/>
            <person name="Smith A.G."/>
            <person name="Sprecher B.N."/>
            <person name="Wagner V."/>
            <person name="Wang W."/>
            <person name="Wang Z.-Y."/>
            <person name="Yan J."/>
            <person name="Yarish C."/>
            <person name="Zoeuner-Riek S."/>
            <person name="Zhuang Y."/>
            <person name="Zou Y."/>
            <person name="Lindquist E.A."/>
            <person name="Grimwood J."/>
            <person name="Barry K."/>
            <person name="Rokhsar D.S."/>
            <person name="Schmutz J."/>
            <person name="Stiller J.W."/>
            <person name="Grossman A.R."/>
            <person name="Prochnik S.E."/>
        </authorList>
    </citation>
    <scope>NUCLEOTIDE SEQUENCE [LARGE SCALE GENOMIC DNA]</scope>
    <source>
        <strain evidence="2">4086291</strain>
    </source>
</reference>
<keyword evidence="3" id="KW-1185">Reference proteome</keyword>
<name>A0A1X6NVE1_PORUM</name>
<dbReference type="AlphaFoldDB" id="A0A1X6NVE1"/>
<organism evidence="2 3">
    <name type="scientific">Porphyra umbilicalis</name>
    <name type="common">Purple laver</name>
    <name type="synonym">Red alga</name>
    <dbReference type="NCBI Taxonomy" id="2786"/>
    <lineage>
        <taxon>Eukaryota</taxon>
        <taxon>Rhodophyta</taxon>
        <taxon>Bangiophyceae</taxon>
        <taxon>Bangiales</taxon>
        <taxon>Bangiaceae</taxon>
        <taxon>Porphyra</taxon>
    </lineage>
</organism>
<feature type="region of interest" description="Disordered" evidence="1">
    <location>
        <begin position="211"/>
        <end position="295"/>
    </location>
</feature>
<feature type="compositionally biased region" description="Low complexity" evidence="1">
    <location>
        <begin position="62"/>
        <end position="78"/>
    </location>
</feature>
<evidence type="ECO:0000313" key="3">
    <source>
        <dbReference type="Proteomes" id="UP000218209"/>
    </source>
</evidence>